<keyword evidence="4" id="KW-0175">Coiled coil</keyword>
<organism evidence="7 8">
    <name type="scientific">Agromyces atrinae</name>
    <dbReference type="NCBI Taxonomy" id="592376"/>
    <lineage>
        <taxon>Bacteria</taxon>
        <taxon>Bacillati</taxon>
        <taxon>Actinomycetota</taxon>
        <taxon>Actinomycetes</taxon>
        <taxon>Micrococcales</taxon>
        <taxon>Microbacteriaceae</taxon>
        <taxon>Agromyces</taxon>
    </lineage>
</organism>
<feature type="compositionally biased region" description="Basic residues" evidence="5">
    <location>
        <begin position="35"/>
        <end position="64"/>
    </location>
</feature>
<dbReference type="InterPro" id="IPR027417">
    <property type="entry name" value="P-loop_NTPase"/>
</dbReference>
<dbReference type="Pfam" id="PF13476">
    <property type="entry name" value="AAA_23"/>
    <property type="match status" value="1"/>
</dbReference>
<dbReference type="GO" id="GO:0006302">
    <property type="term" value="P:double-strand break repair"/>
    <property type="evidence" value="ECO:0007669"/>
    <property type="project" value="InterPro"/>
</dbReference>
<protein>
    <recommendedName>
        <fullName evidence="3">Nuclease SbcCD subunit C</fullName>
    </recommendedName>
</protein>
<keyword evidence="8" id="KW-1185">Reference proteome</keyword>
<dbReference type="EMBL" id="SDPM01000007">
    <property type="protein sequence ID" value="RXZ85731.1"/>
    <property type="molecule type" value="Genomic_DNA"/>
</dbReference>
<dbReference type="SUPFAM" id="SSF52540">
    <property type="entry name" value="P-loop containing nucleoside triphosphate hydrolases"/>
    <property type="match status" value="1"/>
</dbReference>
<feature type="compositionally biased region" description="Basic and acidic residues" evidence="5">
    <location>
        <begin position="25"/>
        <end position="34"/>
    </location>
</feature>
<feature type="region of interest" description="Disordered" evidence="5">
    <location>
        <begin position="25"/>
        <end position="64"/>
    </location>
</feature>
<feature type="domain" description="Rad50/SbcC-type AAA" evidence="6">
    <location>
        <begin position="72"/>
        <end position="266"/>
    </location>
</feature>
<name>A0A4Q2M744_9MICO</name>
<evidence type="ECO:0000256" key="4">
    <source>
        <dbReference type="SAM" id="Coils"/>
    </source>
</evidence>
<evidence type="ECO:0000313" key="7">
    <source>
        <dbReference type="EMBL" id="RXZ85731.1"/>
    </source>
</evidence>
<comment type="similarity">
    <text evidence="1">Belongs to the SMC family. SbcC subfamily.</text>
</comment>
<comment type="subunit">
    <text evidence="2">Heterodimer of SbcC and SbcD.</text>
</comment>
<evidence type="ECO:0000256" key="5">
    <source>
        <dbReference type="SAM" id="MobiDB-lite"/>
    </source>
</evidence>
<dbReference type="PANTHER" id="PTHR32114">
    <property type="entry name" value="ABC TRANSPORTER ABCH.3"/>
    <property type="match status" value="1"/>
</dbReference>
<comment type="caution">
    <text evidence="7">The sequence shown here is derived from an EMBL/GenBank/DDBJ whole genome shotgun (WGS) entry which is preliminary data.</text>
</comment>
<evidence type="ECO:0000313" key="8">
    <source>
        <dbReference type="Proteomes" id="UP000292686"/>
    </source>
</evidence>
<sequence length="1051" mass="113246">MRDSRPPTGRDERRRRVELCRTCQGEERPRDHRGIPRARARRRRADTRGRAAHRRRHRRARGRRGRRVRINRVEITGFGPYKSTQTVDFDAFADDGLFLIGGRTGAGKSSILDAICFALFDGVPRYDKTEARLRSDHCGPDDPTLVVLEFTVGDDRYRVERSPAYDRPKKRGDGTTKTPASARLAVLRRGAEGDVWEGLFARPADVGNELERVLGLSKEQFLQVVLLAQNRFQQFLLAKNDERQALLRTLFGTRRFRDYEDALAERTRVLAEGLSVTRARIDQLVAQASRRLDVELMNLESADDAAAALHRQAEEAARVAAIADEAHRVAATAHEGLTATAERQRRRAAAEQRLTELDASAETIARARERLALHRSAETVRPAVLAARAARSEAALAATALSTARAGVSHDDDRALLELERADLETHIERLLRDEGELEAITADERALPGQRDALTAAEARLTTATTTLTDALTRSEELPARLEGVLERITASSVAAGRAESAAAERERCQAAARAAEMLDELVLALPAAEALELDQGRKRTAASIALDRLHERRLGGHAAELAAALVDGEACSVCGSLEHPAPAEAGDDAVTESMVAAAVADLEAATRGADEARTAADALRARIGEQRVRTDGVDRATLDERVTAASRAVALAAEAAETLVAQTAERDALRRELDEAEARLAALREKRDAADVEASVARAALATATDRVEQHRGEFTTVAERLRDTTRRLRALRSVAEAERREESALSALATADEALAAQLTESGFADAESVEQALLSPTDQGEVEASVRAHDEGRAIAKATLADPELDGLPSEPVDVDASAAALLVSEHARDEARSARDALIERDTSVAELLSAARAAASASAEAHAEYETVATLAASLRGDTPNTKKMKLESYVLAAELEEIVAAANGRLRQMSGGRYRLEHSDALAYRKASSGLGLQVLDLHTGRPRSTHSLSGGESFLASLALALGLAEVVTGRAGGVTLDTLFIDEGFGSLDGDTLEIAMGTLDSLRAGGRTIGLISHVEAMKEQIPAKLAIDVADGGWSVIDQR</sequence>
<dbReference type="Gene3D" id="3.40.50.300">
    <property type="entry name" value="P-loop containing nucleotide triphosphate hydrolases"/>
    <property type="match status" value="2"/>
</dbReference>
<evidence type="ECO:0000256" key="3">
    <source>
        <dbReference type="ARBA" id="ARBA00013368"/>
    </source>
</evidence>
<gene>
    <name evidence="7" type="ORF">ESP50_13105</name>
</gene>
<dbReference type="Pfam" id="PF13558">
    <property type="entry name" value="SbcC_Walker_B"/>
    <property type="match status" value="1"/>
</dbReference>
<evidence type="ECO:0000259" key="6">
    <source>
        <dbReference type="Pfam" id="PF13476"/>
    </source>
</evidence>
<dbReference type="AlphaFoldDB" id="A0A4Q2M744"/>
<evidence type="ECO:0000256" key="2">
    <source>
        <dbReference type="ARBA" id="ARBA00011322"/>
    </source>
</evidence>
<dbReference type="OrthoDB" id="9795626at2"/>
<accession>A0A4Q2M744</accession>
<reference evidence="7 8" key="1">
    <citation type="submission" date="2019-01" db="EMBL/GenBank/DDBJ databases">
        <title>Agromyces.</title>
        <authorList>
            <person name="Li J."/>
        </authorList>
    </citation>
    <scope>NUCLEOTIDE SEQUENCE [LARGE SCALE GENOMIC DNA]</scope>
    <source>
        <strain evidence="7 8">DSM 23870</strain>
    </source>
</reference>
<dbReference type="Proteomes" id="UP000292686">
    <property type="component" value="Unassembled WGS sequence"/>
</dbReference>
<feature type="coiled-coil region" evidence="4">
    <location>
        <begin position="654"/>
        <end position="695"/>
    </location>
</feature>
<evidence type="ECO:0000256" key="1">
    <source>
        <dbReference type="ARBA" id="ARBA00006930"/>
    </source>
</evidence>
<dbReference type="GO" id="GO:0016887">
    <property type="term" value="F:ATP hydrolysis activity"/>
    <property type="evidence" value="ECO:0007669"/>
    <property type="project" value="InterPro"/>
</dbReference>
<proteinExistence type="inferred from homology"/>
<dbReference type="InterPro" id="IPR038729">
    <property type="entry name" value="Rad50/SbcC_AAA"/>
</dbReference>
<dbReference type="PANTHER" id="PTHR32114:SF2">
    <property type="entry name" value="ABC TRANSPORTER ABCH.3"/>
    <property type="match status" value="1"/>
</dbReference>